<evidence type="ECO:0000313" key="13">
    <source>
        <dbReference type="Proteomes" id="UP000605805"/>
    </source>
</evidence>
<dbReference type="PROSITE" id="PS51163">
    <property type="entry name" value="YRDC"/>
    <property type="match status" value="1"/>
</dbReference>
<dbReference type="InterPro" id="IPR055128">
    <property type="entry name" value="HypF_C_2"/>
</dbReference>
<dbReference type="Gene3D" id="3.30.420.40">
    <property type="match status" value="1"/>
</dbReference>
<evidence type="ECO:0000256" key="7">
    <source>
        <dbReference type="ARBA" id="ARBA00048220"/>
    </source>
</evidence>
<dbReference type="Pfam" id="PF01300">
    <property type="entry name" value="Sua5_yciO_yrdC"/>
    <property type="match status" value="1"/>
</dbReference>
<dbReference type="PANTHER" id="PTHR42959:SF1">
    <property type="entry name" value="CARBAMOYLTRANSFERASE HYPF"/>
    <property type="match status" value="1"/>
</dbReference>
<accession>A0A832YZ85</accession>
<dbReference type="EMBL" id="DQTV01000047">
    <property type="protein sequence ID" value="HIP56976.1"/>
    <property type="molecule type" value="Genomic_DNA"/>
</dbReference>
<evidence type="ECO:0000256" key="4">
    <source>
        <dbReference type="ARBA" id="ARBA00022723"/>
    </source>
</evidence>
<dbReference type="NCBIfam" id="TIGR00143">
    <property type="entry name" value="hypF"/>
    <property type="match status" value="1"/>
</dbReference>
<comment type="pathway">
    <text evidence="1">Protein modification; [NiFe] hydrogenase maturation.</text>
</comment>
<keyword evidence="9" id="KW-0378">Hydrolase</keyword>
<evidence type="ECO:0000256" key="6">
    <source>
        <dbReference type="ARBA" id="ARBA00022833"/>
    </source>
</evidence>
<feature type="active site" evidence="9">
    <location>
        <position position="18"/>
    </location>
</feature>
<dbReference type="InterPro" id="IPR011125">
    <property type="entry name" value="Znf_HypF"/>
</dbReference>
<dbReference type="PANTHER" id="PTHR42959">
    <property type="entry name" value="CARBAMOYLTRANSFERASE"/>
    <property type="match status" value="1"/>
</dbReference>
<dbReference type="InterPro" id="IPR017945">
    <property type="entry name" value="DHBP_synth_RibB-like_a/b_dom"/>
</dbReference>
<dbReference type="PIRSF" id="PIRSF006256">
    <property type="entry name" value="CMPcnvr_hdrg_mat"/>
    <property type="match status" value="1"/>
</dbReference>
<evidence type="ECO:0000256" key="2">
    <source>
        <dbReference type="ARBA" id="ARBA00008097"/>
    </source>
</evidence>
<comment type="catalytic activity">
    <reaction evidence="9">
        <text>an acyl phosphate + H2O = a carboxylate + phosphate + H(+)</text>
        <dbReference type="Rhea" id="RHEA:14965"/>
        <dbReference type="ChEBI" id="CHEBI:15377"/>
        <dbReference type="ChEBI" id="CHEBI:15378"/>
        <dbReference type="ChEBI" id="CHEBI:29067"/>
        <dbReference type="ChEBI" id="CHEBI:43474"/>
        <dbReference type="ChEBI" id="CHEBI:59918"/>
        <dbReference type="EC" id="3.6.1.7"/>
    </reaction>
</comment>
<feature type="domain" description="YrdC-like" evidence="11">
    <location>
        <begin position="201"/>
        <end position="388"/>
    </location>
</feature>
<dbReference type="GO" id="GO:0003998">
    <property type="term" value="F:acylphosphatase activity"/>
    <property type="evidence" value="ECO:0007669"/>
    <property type="project" value="UniProtKB-EC"/>
</dbReference>
<dbReference type="InterPro" id="IPR051060">
    <property type="entry name" value="Carbamoyltrans_HypF-like"/>
</dbReference>
<keyword evidence="6" id="KW-0862">Zinc</keyword>
<protein>
    <recommendedName>
        <fullName evidence="8">Carbamoyltransferase</fullName>
        <ecNumber evidence="8">6.2.-.-</ecNumber>
    </recommendedName>
</protein>
<dbReference type="InterPro" id="IPR001792">
    <property type="entry name" value="Acylphosphatase-like_dom"/>
</dbReference>
<keyword evidence="4" id="KW-0479">Metal-binding</keyword>
<dbReference type="PROSITE" id="PS51160">
    <property type="entry name" value="ACYLPHOSPHATASE_3"/>
    <property type="match status" value="1"/>
</dbReference>
<evidence type="ECO:0000256" key="5">
    <source>
        <dbReference type="ARBA" id="ARBA00022771"/>
    </source>
</evidence>
<dbReference type="SUPFAM" id="SSF54975">
    <property type="entry name" value="Acylphosphatase/BLUF domain-like"/>
    <property type="match status" value="1"/>
</dbReference>
<dbReference type="Pfam" id="PF07503">
    <property type="entry name" value="zf-HYPF"/>
    <property type="match status" value="2"/>
</dbReference>
<dbReference type="InterPro" id="IPR017968">
    <property type="entry name" value="Acylphosphatase_CS"/>
</dbReference>
<dbReference type="Gene3D" id="3.30.110.120">
    <property type="match status" value="1"/>
</dbReference>
<evidence type="ECO:0000256" key="8">
    <source>
        <dbReference type="PIRNR" id="PIRNR006256"/>
    </source>
</evidence>
<dbReference type="SUPFAM" id="SSF55821">
    <property type="entry name" value="YrdC/RibB"/>
    <property type="match status" value="1"/>
</dbReference>
<comment type="similarity">
    <text evidence="2 8">Belongs to the carbamoyltransferase HypF family.</text>
</comment>
<keyword evidence="5" id="KW-0863">Zinc-finger</keyword>
<evidence type="ECO:0000256" key="1">
    <source>
        <dbReference type="ARBA" id="ARBA00004711"/>
    </source>
</evidence>
<dbReference type="Pfam" id="PF17788">
    <property type="entry name" value="HypF_C"/>
    <property type="match status" value="1"/>
</dbReference>
<dbReference type="UniPathway" id="UPA00335"/>
<dbReference type="InterPro" id="IPR006070">
    <property type="entry name" value="Sua5-like_dom"/>
</dbReference>
<comment type="catalytic activity">
    <reaction evidence="7">
        <text>C-terminal L-cysteinyl-[HypE protein] + carbamoyl phosphate + ATP + H2O = C-terminal S-carboxamide-L-cysteinyl-[HypE protein] + AMP + phosphate + diphosphate + H(+)</text>
        <dbReference type="Rhea" id="RHEA:55636"/>
        <dbReference type="Rhea" id="RHEA-COMP:14247"/>
        <dbReference type="Rhea" id="RHEA-COMP:14392"/>
        <dbReference type="ChEBI" id="CHEBI:15377"/>
        <dbReference type="ChEBI" id="CHEBI:15378"/>
        <dbReference type="ChEBI" id="CHEBI:30616"/>
        <dbReference type="ChEBI" id="CHEBI:33019"/>
        <dbReference type="ChEBI" id="CHEBI:43474"/>
        <dbReference type="ChEBI" id="CHEBI:58228"/>
        <dbReference type="ChEBI" id="CHEBI:76913"/>
        <dbReference type="ChEBI" id="CHEBI:139126"/>
        <dbReference type="ChEBI" id="CHEBI:456215"/>
    </reaction>
</comment>
<name>A0A832YZ85_9CREN</name>
<dbReference type="GO" id="GO:0051604">
    <property type="term" value="P:protein maturation"/>
    <property type="evidence" value="ECO:0007669"/>
    <property type="project" value="TreeGrafter"/>
</dbReference>
<dbReference type="InterPro" id="IPR036046">
    <property type="entry name" value="Acylphosphatase-like_dom_sf"/>
</dbReference>
<feature type="active site" evidence="9">
    <location>
        <position position="36"/>
    </location>
</feature>
<reference evidence="12" key="1">
    <citation type="journal article" date="2020" name="ISME J.">
        <title>Gammaproteobacteria mediating utilization of methyl-, sulfur- and petroleum organic compounds in deep ocean hydrothermal plumes.</title>
        <authorList>
            <person name="Zhou Z."/>
            <person name="Liu Y."/>
            <person name="Pan J."/>
            <person name="Cron B.R."/>
            <person name="Toner B.M."/>
            <person name="Anantharaman K."/>
            <person name="Breier J.A."/>
            <person name="Dick G.J."/>
            <person name="Li M."/>
        </authorList>
    </citation>
    <scope>NUCLEOTIDE SEQUENCE</scope>
    <source>
        <strain evidence="12">SZUA-1435</strain>
    </source>
</reference>
<keyword evidence="3" id="KW-0436">Ligase</keyword>
<evidence type="ECO:0000259" key="11">
    <source>
        <dbReference type="PROSITE" id="PS51163"/>
    </source>
</evidence>
<dbReference type="GO" id="GO:0003725">
    <property type="term" value="F:double-stranded RNA binding"/>
    <property type="evidence" value="ECO:0007669"/>
    <property type="project" value="InterPro"/>
</dbReference>
<feature type="domain" description="Acylphosphatase-like" evidence="10">
    <location>
        <begin position="3"/>
        <end position="90"/>
    </location>
</feature>
<dbReference type="EC" id="6.2.-.-" evidence="8"/>
<keyword evidence="12" id="KW-0808">Transferase</keyword>
<dbReference type="AlphaFoldDB" id="A0A832YZ85"/>
<comment type="caution">
    <text evidence="12">The sequence shown here is derived from an EMBL/GenBank/DDBJ whole genome shotgun (WGS) entry which is preliminary data.</text>
</comment>
<dbReference type="InterPro" id="IPR004421">
    <property type="entry name" value="Carbamoyltransferase_HypF"/>
</dbReference>
<dbReference type="InterPro" id="IPR041440">
    <property type="entry name" value="HypF_C"/>
</dbReference>
<evidence type="ECO:0000313" key="12">
    <source>
        <dbReference type="EMBL" id="HIP56976.1"/>
    </source>
</evidence>
<evidence type="ECO:0000259" key="10">
    <source>
        <dbReference type="PROSITE" id="PS51160"/>
    </source>
</evidence>
<dbReference type="PROSITE" id="PS00150">
    <property type="entry name" value="ACYLPHOSPHATASE_1"/>
    <property type="match status" value="1"/>
</dbReference>
<dbReference type="GO" id="GO:0016874">
    <property type="term" value="F:ligase activity"/>
    <property type="evidence" value="ECO:0007669"/>
    <property type="project" value="UniProtKB-UniRule"/>
</dbReference>
<dbReference type="Pfam" id="PF00708">
    <property type="entry name" value="Acylphosphatase"/>
    <property type="match status" value="1"/>
</dbReference>
<sequence length="781" mass="87282">MKAYRIILSGLVQGVGFRPFIHRIAVLSGVKGYVRNVGGSEVEIHVEGDEEALSKFFKLFVEQLPPPAEIEEISIRRTTPQNYTSFEIQPSTSKIIRRSMIPPDFAICDECLREVLDPSNRRYRYPFNSCAWCGPRFSMMYATPYDRANTSMKKYPLCPECMREYDDVMNVRRHHAQGICCPADGPKLTLRDLSGNVIESKDPIAEAARLIDEGYIVAVKGIGGYHIAALASDDDVVYKLRQRKKRPQKPFAVMALNLDIIKKLVYLDPPIAAEILTSPQRPIVLLPKKEDTPVSELVSPGMDVEGVFLPYTALHYLLLSEVKDKFLVMTSANIHGEPMCKDFECIATKLRGVVDFVLDHDREIVHRVDDSVVRFTEGRMVILRRGRGYAPRWIKLPLTLSTEIVAFGAHLQTCGGVGFERFAVLTPYIGDLDSLDALSDLEHELLFLINSYRIDIHNAILVHDKHPEYASTQLAMYYAKRFNAKTVAIQHHHAHILATLADRGVLPEDKVVGIAIDGVGYGDDGMVWGGEVLELEGSGYRRVAHLEYIPLTSDRDTIYPTRFLYLMLVSAVGFDKARDLLERLGLVNAIPHGELELDSLERLLHAKKYVYTSSMGRVLDAISALLRVCTYRTYEGEPAIKLESKARNGKLIEEIRIPRLMNNGNVMIIKSTELVLDIINGLESGYAVKDLAFTAQYRLGQALAQAALDRIRGRRNVPQLIALGGGAAVNSFIVRGMSSILSREEIELVLPYKVPPNDGGIPLGQIYGAALKVAEHQDIEA</sequence>
<dbReference type="GO" id="GO:0008270">
    <property type="term" value="F:zinc ion binding"/>
    <property type="evidence" value="ECO:0007669"/>
    <property type="project" value="UniProtKB-KW"/>
</dbReference>
<dbReference type="Gene3D" id="3.30.420.360">
    <property type="match status" value="1"/>
</dbReference>
<organism evidence="12 13">
    <name type="scientific">Ignisphaera aggregans</name>
    <dbReference type="NCBI Taxonomy" id="334771"/>
    <lineage>
        <taxon>Archaea</taxon>
        <taxon>Thermoproteota</taxon>
        <taxon>Thermoprotei</taxon>
        <taxon>Desulfurococcales</taxon>
        <taxon>Desulfurococcaceae</taxon>
        <taxon>Ignisphaera</taxon>
    </lineage>
</organism>
<gene>
    <name evidence="12" type="primary">hypF</name>
    <name evidence="12" type="ORF">EYH02_02760</name>
</gene>
<dbReference type="GO" id="GO:0016743">
    <property type="term" value="F:carboxyl- or carbamoyltransferase activity"/>
    <property type="evidence" value="ECO:0007669"/>
    <property type="project" value="UniProtKB-UniRule"/>
</dbReference>
<proteinExistence type="inferred from homology"/>
<evidence type="ECO:0000256" key="9">
    <source>
        <dbReference type="PROSITE-ProRule" id="PRU00520"/>
    </source>
</evidence>
<dbReference type="Proteomes" id="UP000605805">
    <property type="component" value="Unassembled WGS sequence"/>
</dbReference>
<evidence type="ECO:0000256" key="3">
    <source>
        <dbReference type="ARBA" id="ARBA00022598"/>
    </source>
</evidence>
<dbReference type="Gene3D" id="3.90.870.50">
    <property type="match status" value="1"/>
</dbReference>
<dbReference type="Pfam" id="PF22521">
    <property type="entry name" value="HypF_C_2"/>
    <property type="match status" value="1"/>
</dbReference>